<feature type="transmembrane region" description="Helical" evidence="19">
    <location>
        <begin position="78"/>
        <end position="94"/>
    </location>
</feature>
<dbReference type="GO" id="GO:0005886">
    <property type="term" value="C:plasma membrane"/>
    <property type="evidence" value="ECO:0007669"/>
    <property type="project" value="UniProtKB-SubCell"/>
</dbReference>
<organism evidence="20 21">
    <name type="scientific">Sporomusa malonica</name>
    <dbReference type="NCBI Taxonomy" id="112901"/>
    <lineage>
        <taxon>Bacteria</taxon>
        <taxon>Bacillati</taxon>
        <taxon>Bacillota</taxon>
        <taxon>Negativicutes</taxon>
        <taxon>Selenomonadales</taxon>
        <taxon>Sporomusaceae</taxon>
        <taxon>Sporomusa</taxon>
    </lineage>
</organism>
<comment type="pathway">
    <text evidence="4">Lipid metabolism.</text>
</comment>
<comment type="subcellular location">
    <subcellularLocation>
        <location evidence="2">Cell membrane</location>
        <topology evidence="2">Multi-pass membrane protein</topology>
    </subcellularLocation>
</comment>
<dbReference type="EC" id="2.7.7.41" evidence="6 18"/>
<evidence type="ECO:0000256" key="19">
    <source>
        <dbReference type="SAM" id="Phobius"/>
    </source>
</evidence>
<keyword evidence="11 18" id="KW-0812">Transmembrane</keyword>
<keyword evidence="16" id="KW-0594">Phospholipid biosynthesis</keyword>
<evidence type="ECO:0000256" key="7">
    <source>
        <dbReference type="ARBA" id="ARBA00019373"/>
    </source>
</evidence>
<evidence type="ECO:0000256" key="14">
    <source>
        <dbReference type="ARBA" id="ARBA00023098"/>
    </source>
</evidence>
<dbReference type="AlphaFoldDB" id="A0A1W2AXA4"/>
<keyword evidence="10 18" id="KW-0808">Transferase</keyword>
<name>A0A1W2AXA4_9FIRM</name>
<keyword evidence="13 19" id="KW-1133">Transmembrane helix</keyword>
<evidence type="ECO:0000256" key="8">
    <source>
        <dbReference type="ARBA" id="ARBA00022475"/>
    </source>
</evidence>
<dbReference type="PANTHER" id="PTHR46382">
    <property type="entry name" value="PHOSPHATIDATE CYTIDYLYLTRANSFERASE"/>
    <property type="match status" value="1"/>
</dbReference>
<keyword evidence="12 18" id="KW-0548">Nucleotidyltransferase</keyword>
<dbReference type="GO" id="GO:0016024">
    <property type="term" value="P:CDP-diacylglycerol biosynthetic process"/>
    <property type="evidence" value="ECO:0007669"/>
    <property type="project" value="UniProtKB-UniPathway"/>
</dbReference>
<dbReference type="GO" id="GO:0004605">
    <property type="term" value="F:phosphatidate cytidylyltransferase activity"/>
    <property type="evidence" value="ECO:0007669"/>
    <property type="project" value="UniProtKB-EC"/>
</dbReference>
<comment type="pathway">
    <text evidence="3 18">Phospholipid metabolism; CDP-diacylglycerol biosynthesis; CDP-diacylglycerol from sn-glycerol 3-phosphate: step 3/3.</text>
</comment>
<evidence type="ECO:0000256" key="6">
    <source>
        <dbReference type="ARBA" id="ARBA00012487"/>
    </source>
</evidence>
<comment type="similarity">
    <text evidence="5 18">Belongs to the CDS family.</text>
</comment>
<keyword evidence="15 19" id="KW-0472">Membrane</keyword>
<dbReference type="OrthoDB" id="9799199at2"/>
<evidence type="ECO:0000256" key="15">
    <source>
        <dbReference type="ARBA" id="ARBA00023136"/>
    </source>
</evidence>
<feature type="transmembrane region" description="Helical" evidence="19">
    <location>
        <begin position="143"/>
        <end position="164"/>
    </location>
</feature>
<evidence type="ECO:0000256" key="18">
    <source>
        <dbReference type="RuleBase" id="RU003938"/>
    </source>
</evidence>
<dbReference type="InterPro" id="IPR000374">
    <property type="entry name" value="PC_trans"/>
</dbReference>
<evidence type="ECO:0000256" key="17">
    <source>
        <dbReference type="ARBA" id="ARBA00023264"/>
    </source>
</evidence>
<feature type="transmembrane region" description="Helical" evidence="19">
    <location>
        <begin position="101"/>
        <end position="123"/>
    </location>
</feature>
<dbReference type="UniPathway" id="UPA00557">
    <property type="reaction ID" value="UER00614"/>
</dbReference>
<evidence type="ECO:0000313" key="21">
    <source>
        <dbReference type="Proteomes" id="UP000192738"/>
    </source>
</evidence>
<evidence type="ECO:0000256" key="3">
    <source>
        <dbReference type="ARBA" id="ARBA00005119"/>
    </source>
</evidence>
<reference evidence="20 21" key="1">
    <citation type="submission" date="2017-04" db="EMBL/GenBank/DDBJ databases">
        <authorList>
            <person name="Afonso C.L."/>
            <person name="Miller P.J."/>
            <person name="Scott M.A."/>
            <person name="Spackman E."/>
            <person name="Goraichik I."/>
            <person name="Dimitrov K.M."/>
            <person name="Suarez D.L."/>
            <person name="Swayne D.E."/>
        </authorList>
    </citation>
    <scope>NUCLEOTIDE SEQUENCE [LARGE SCALE GENOMIC DNA]</scope>
    <source>
        <strain evidence="20 21">DSM 5090</strain>
    </source>
</reference>
<dbReference type="PROSITE" id="PS01315">
    <property type="entry name" value="CDS"/>
    <property type="match status" value="1"/>
</dbReference>
<keyword evidence="9" id="KW-0444">Lipid biosynthesis</keyword>
<feature type="transmembrane region" description="Helical" evidence="19">
    <location>
        <begin position="185"/>
        <end position="203"/>
    </location>
</feature>
<accession>A0A1W2AXA4</accession>
<gene>
    <name evidence="20" type="ORF">SAMN04488500_106191</name>
</gene>
<dbReference type="EMBL" id="FWXI01000006">
    <property type="protein sequence ID" value="SMC65377.1"/>
    <property type="molecule type" value="Genomic_DNA"/>
</dbReference>
<dbReference type="PANTHER" id="PTHR46382:SF1">
    <property type="entry name" value="PHOSPHATIDATE CYTIDYLYLTRANSFERASE"/>
    <property type="match status" value="1"/>
</dbReference>
<dbReference type="Proteomes" id="UP000192738">
    <property type="component" value="Unassembled WGS sequence"/>
</dbReference>
<protein>
    <recommendedName>
        <fullName evidence="7 18">Phosphatidate cytidylyltransferase</fullName>
        <ecNumber evidence="6 18">2.7.7.41</ecNumber>
    </recommendedName>
</protein>
<dbReference type="STRING" id="112901.SAMN04488500_106191"/>
<dbReference type="Pfam" id="PF01148">
    <property type="entry name" value="CTP_transf_1"/>
    <property type="match status" value="1"/>
</dbReference>
<evidence type="ECO:0000256" key="1">
    <source>
        <dbReference type="ARBA" id="ARBA00001698"/>
    </source>
</evidence>
<evidence type="ECO:0000313" key="20">
    <source>
        <dbReference type="EMBL" id="SMC65377.1"/>
    </source>
</evidence>
<keyword evidence="8" id="KW-1003">Cell membrane</keyword>
<keyword evidence="21" id="KW-1185">Reference proteome</keyword>
<proteinExistence type="inferred from homology"/>
<evidence type="ECO:0000256" key="11">
    <source>
        <dbReference type="ARBA" id="ARBA00022692"/>
    </source>
</evidence>
<evidence type="ECO:0000256" key="16">
    <source>
        <dbReference type="ARBA" id="ARBA00023209"/>
    </source>
</evidence>
<evidence type="ECO:0000256" key="10">
    <source>
        <dbReference type="ARBA" id="ARBA00022679"/>
    </source>
</evidence>
<keyword evidence="14" id="KW-0443">Lipid metabolism</keyword>
<evidence type="ECO:0000256" key="4">
    <source>
        <dbReference type="ARBA" id="ARBA00005189"/>
    </source>
</evidence>
<sequence>MLGMRILTAVIGIPVAIYIINYGTWVFATAVALLAVVAWHEFAKMMYAKDINVQYGIGLLSIILALGCAWLGNEQELIMVILLLVLLIMAKTVISHNNFGIIDAAITLLGTLYVSLPFSHLLLLRFTEQQQYIPTILGNLSAGAVYLWLAFIGTWASDTMAYFVGSIFGRHKLCPAISPGKTYEGAAGGLVGSVIGITAMGALGGLSLIHTLILGFLVGIAAPVGDLAESALKRFTGVKDSGNALPGHGGVLDRFDAIMFAVPVVYYYVKAFIIS</sequence>
<evidence type="ECO:0000256" key="2">
    <source>
        <dbReference type="ARBA" id="ARBA00004651"/>
    </source>
</evidence>
<evidence type="ECO:0000256" key="9">
    <source>
        <dbReference type="ARBA" id="ARBA00022516"/>
    </source>
</evidence>
<comment type="catalytic activity">
    <reaction evidence="1 18">
        <text>a 1,2-diacyl-sn-glycero-3-phosphate + CTP + H(+) = a CDP-1,2-diacyl-sn-glycerol + diphosphate</text>
        <dbReference type="Rhea" id="RHEA:16229"/>
        <dbReference type="ChEBI" id="CHEBI:15378"/>
        <dbReference type="ChEBI" id="CHEBI:33019"/>
        <dbReference type="ChEBI" id="CHEBI:37563"/>
        <dbReference type="ChEBI" id="CHEBI:58332"/>
        <dbReference type="ChEBI" id="CHEBI:58608"/>
        <dbReference type="EC" id="2.7.7.41"/>
    </reaction>
</comment>
<evidence type="ECO:0000256" key="13">
    <source>
        <dbReference type="ARBA" id="ARBA00022989"/>
    </source>
</evidence>
<keyword evidence="17" id="KW-1208">Phospholipid metabolism</keyword>
<feature type="transmembrane region" description="Helical" evidence="19">
    <location>
        <begin position="209"/>
        <end position="228"/>
    </location>
</feature>
<evidence type="ECO:0000256" key="5">
    <source>
        <dbReference type="ARBA" id="ARBA00010185"/>
    </source>
</evidence>
<feature type="transmembrane region" description="Helical" evidence="19">
    <location>
        <begin position="51"/>
        <end position="72"/>
    </location>
</feature>
<feature type="transmembrane region" description="Helical" evidence="19">
    <location>
        <begin position="6"/>
        <end position="39"/>
    </location>
</feature>
<evidence type="ECO:0000256" key="12">
    <source>
        <dbReference type="ARBA" id="ARBA00022695"/>
    </source>
</evidence>